<keyword evidence="3" id="KW-1185">Reference proteome</keyword>
<reference evidence="2 3" key="2">
    <citation type="journal article" date="2016" name="Genome Announc.">
        <title>Draft Genome Sequence of Erythromycin- and Oxytetracycline-Sensitive Nocardia seriolae Strain U-1 (NBRC 110359).</title>
        <authorList>
            <person name="Imajoh M."/>
            <person name="Sukeda M."/>
            <person name="Shimizu M."/>
            <person name="Yamane J."/>
            <person name="Ohnishi K."/>
            <person name="Oshima S."/>
        </authorList>
    </citation>
    <scope>NUCLEOTIDE SEQUENCE [LARGE SCALE GENOMIC DNA]</scope>
    <source>
        <strain evidence="2 3">U-1</strain>
    </source>
</reference>
<protein>
    <submittedName>
        <fullName evidence="2">Uncharacterized protein</fullName>
    </submittedName>
</protein>
<evidence type="ECO:0000256" key="1">
    <source>
        <dbReference type="SAM" id="MobiDB-lite"/>
    </source>
</evidence>
<accession>A0ABC9Z4B8</accession>
<evidence type="ECO:0000313" key="2">
    <source>
        <dbReference type="EMBL" id="GAP32469.1"/>
    </source>
</evidence>
<gene>
    <name evidence="2" type="ORF">NSK11_contig00160-0010</name>
</gene>
<comment type="caution">
    <text evidence="2">The sequence shown here is derived from an EMBL/GenBank/DDBJ whole genome shotgun (WGS) entry which is preliminary data.</text>
</comment>
<dbReference type="Proteomes" id="UP000037179">
    <property type="component" value="Unassembled WGS sequence"/>
</dbReference>
<proteinExistence type="predicted"/>
<organism evidence="2 3">
    <name type="scientific">Nocardia seriolae</name>
    <dbReference type="NCBI Taxonomy" id="37332"/>
    <lineage>
        <taxon>Bacteria</taxon>
        <taxon>Bacillati</taxon>
        <taxon>Actinomycetota</taxon>
        <taxon>Actinomycetes</taxon>
        <taxon>Mycobacteriales</taxon>
        <taxon>Nocardiaceae</taxon>
        <taxon>Nocardia</taxon>
    </lineage>
</organism>
<name>A0ABC9Z4B8_9NOCA</name>
<sequence>MLKVIDGGADSNNDGAASREAPGTCCGAGHRYWFGYSGPATTAVGIRVG</sequence>
<reference evidence="3" key="1">
    <citation type="submission" date="2015-07" db="EMBL/GenBank/DDBJ databases">
        <title>Nocardia seriolae U-1 whole genome shotgun sequence.</title>
        <authorList>
            <person name="Imajoh M."/>
            <person name="Fukumoto Y."/>
            <person name="Sukeda M."/>
            <person name="Yamane J."/>
            <person name="Yamasaki K."/>
            <person name="Shimizu M."/>
            <person name="Ohnishi K."/>
            <person name="Oshima S."/>
        </authorList>
    </citation>
    <scope>NUCLEOTIDE SEQUENCE [LARGE SCALE GENOMIC DNA]</scope>
    <source>
        <strain evidence="3">U-1</strain>
    </source>
</reference>
<dbReference type="AlphaFoldDB" id="A0ABC9Z4B8"/>
<feature type="region of interest" description="Disordered" evidence="1">
    <location>
        <begin position="1"/>
        <end position="20"/>
    </location>
</feature>
<dbReference type="EMBL" id="BBYQ01000160">
    <property type="protein sequence ID" value="GAP32469.1"/>
    <property type="molecule type" value="Genomic_DNA"/>
</dbReference>
<evidence type="ECO:0000313" key="3">
    <source>
        <dbReference type="Proteomes" id="UP000037179"/>
    </source>
</evidence>